<reference evidence="2" key="2">
    <citation type="submission" date="2017-10" db="EMBL/GenBank/DDBJ databases">
        <title>Ladona fulva Genome sequencing and assembly.</title>
        <authorList>
            <person name="Murali S."/>
            <person name="Richards S."/>
            <person name="Bandaranaike D."/>
            <person name="Bellair M."/>
            <person name="Blankenburg K."/>
            <person name="Chao H."/>
            <person name="Dinh H."/>
            <person name="Doddapaneni H."/>
            <person name="Dugan-Rocha S."/>
            <person name="Elkadiri S."/>
            <person name="Gnanaolivu R."/>
            <person name="Hernandez B."/>
            <person name="Skinner E."/>
            <person name="Javaid M."/>
            <person name="Lee S."/>
            <person name="Li M."/>
            <person name="Ming W."/>
            <person name="Munidasa M."/>
            <person name="Muniz J."/>
            <person name="Nguyen L."/>
            <person name="Hughes D."/>
            <person name="Osuji N."/>
            <person name="Pu L.-L."/>
            <person name="Puazo M."/>
            <person name="Qu C."/>
            <person name="Quiroz J."/>
            <person name="Raj R."/>
            <person name="Weissenberger G."/>
            <person name="Xin Y."/>
            <person name="Zou X."/>
            <person name="Han Y."/>
            <person name="Worley K."/>
            <person name="Muzny D."/>
            <person name="Gibbs R."/>
        </authorList>
    </citation>
    <scope>NUCLEOTIDE SEQUENCE</scope>
    <source>
        <strain evidence="2">Sampled in the wild</strain>
    </source>
</reference>
<organism evidence="2 3">
    <name type="scientific">Ladona fulva</name>
    <name type="common">Scarce chaser dragonfly</name>
    <name type="synonym">Libellula fulva</name>
    <dbReference type="NCBI Taxonomy" id="123851"/>
    <lineage>
        <taxon>Eukaryota</taxon>
        <taxon>Metazoa</taxon>
        <taxon>Ecdysozoa</taxon>
        <taxon>Arthropoda</taxon>
        <taxon>Hexapoda</taxon>
        <taxon>Insecta</taxon>
        <taxon>Pterygota</taxon>
        <taxon>Palaeoptera</taxon>
        <taxon>Odonata</taxon>
        <taxon>Epiprocta</taxon>
        <taxon>Anisoptera</taxon>
        <taxon>Libelluloidea</taxon>
        <taxon>Libellulidae</taxon>
        <taxon>Ladona</taxon>
    </lineage>
</organism>
<feature type="compositionally biased region" description="Low complexity" evidence="1">
    <location>
        <begin position="60"/>
        <end position="71"/>
    </location>
</feature>
<sequence>MFSPPFWLLPSPPPLLPYSPTLQGPLLPPLPTPLMSFLPPSPSPPPLPTTPDTRFPTKWSPLSSTDTPSSTRRLHLSITAM</sequence>
<comment type="caution">
    <text evidence="2">The sequence shown here is derived from an EMBL/GenBank/DDBJ whole genome shotgun (WGS) entry which is preliminary data.</text>
</comment>
<protein>
    <submittedName>
        <fullName evidence="2">Uncharacterized protein</fullName>
    </submittedName>
</protein>
<reference evidence="2" key="1">
    <citation type="submission" date="2013-04" db="EMBL/GenBank/DDBJ databases">
        <authorList>
            <person name="Qu J."/>
            <person name="Murali S.C."/>
            <person name="Bandaranaike D."/>
            <person name="Bellair M."/>
            <person name="Blankenburg K."/>
            <person name="Chao H."/>
            <person name="Dinh H."/>
            <person name="Doddapaneni H."/>
            <person name="Downs B."/>
            <person name="Dugan-Rocha S."/>
            <person name="Elkadiri S."/>
            <person name="Gnanaolivu R.D."/>
            <person name="Hernandez B."/>
            <person name="Javaid M."/>
            <person name="Jayaseelan J.C."/>
            <person name="Lee S."/>
            <person name="Li M."/>
            <person name="Ming W."/>
            <person name="Munidasa M."/>
            <person name="Muniz J."/>
            <person name="Nguyen L."/>
            <person name="Ongeri F."/>
            <person name="Osuji N."/>
            <person name="Pu L.-L."/>
            <person name="Puazo M."/>
            <person name="Qu C."/>
            <person name="Quiroz J."/>
            <person name="Raj R."/>
            <person name="Weissenberger G."/>
            <person name="Xin Y."/>
            <person name="Zou X."/>
            <person name="Han Y."/>
            <person name="Richards S."/>
            <person name="Worley K."/>
            <person name="Muzny D."/>
            <person name="Gibbs R."/>
        </authorList>
    </citation>
    <scope>NUCLEOTIDE SEQUENCE</scope>
    <source>
        <strain evidence="2">Sampled in the wild</strain>
    </source>
</reference>
<evidence type="ECO:0000313" key="2">
    <source>
        <dbReference type="EMBL" id="KAG8234885.1"/>
    </source>
</evidence>
<name>A0A8K0KJM2_LADFU</name>
<gene>
    <name evidence="2" type="ORF">J437_LFUL014784</name>
</gene>
<evidence type="ECO:0000313" key="3">
    <source>
        <dbReference type="Proteomes" id="UP000792457"/>
    </source>
</evidence>
<feature type="compositionally biased region" description="Pro residues" evidence="1">
    <location>
        <begin position="39"/>
        <end position="49"/>
    </location>
</feature>
<dbReference type="EMBL" id="KZ308854">
    <property type="protein sequence ID" value="KAG8234885.1"/>
    <property type="molecule type" value="Genomic_DNA"/>
</dbReference>
<dbReference type="AlphaFoldDB" id="A0A8K0KJM2"/>
<keyword evidence="3" id="KW-1185">Reference proteome</keyword>
<evidence type="ECO:0000256" key="1">
    <source>
        <dbReference type="SAM" id="MobiDB-lite"/>
    </source>
</evidence>
<feature type="region of interest" description="Disordered" evidence="1">
    <location>
        <begin position="36"/>
        <end position="71"/>
    </location>
</feature>
<dbReference type="Proteomes" id="UP000792457">
    <property type="component" value="Unassembled WGS sequence"/>
</dbReference>
<accession>A0A8K0KJM2</accession>
<proteinExistence type="predicted"/>